<sequence length="354" mass="41451">MEEQYDNSKNSMPLVSIGMPIYNVGSFIERSLLSVLDQTYDNIEILAVDDCGSDNSMDIVKHLQIEHPRGSAIRIIRHSENKGLGEARNTAIDHASGKYLYFIDSDDYIEPETISIMVPEAEKHHADVVHTVARTVYDKTHRVEHSFPEQPYRVLKGKDAFADFVCQDHRRHVSFTSWNILFSIEFIRKNNLHFYPITCEDILFFYDYYPLVEVAVLMPNVTYNYLKREGSIMDSARGGRIPVKSIKKWFEANSIMLEHSFQYVDRPFYCVHCARMLKQDFRAVCIALRHRKRFDGELTDKEICQNLRHPSTYAQILKFKRYRLVNLFFKILGSLPVWMCVRLSYIIGKAIRWI</sequence>
<feature type="transmembrane region" description="Helical" evidence="1">
    <location>
        <begin position="327"/>
        <end position="347"/>
    </location>
</feature>
<keyword evidence="3" id="KW-0808">Transferase</keyword>
<dbReference type="GO" id="GO:0016758">
    <property type="term" value="F:hexosyltransferase activity"/>
    <property type="evidence" value="ECO:0007669"/>
    <property type="project" value="UniProtKB-ARBA"/>
</dbReference>
<dbReference type="PANTHER" id="PTHR22916:SF3">
    <property type="entry name" value="UDP-GLCNAC:BETAGAL BETA-1,3-N-ACETYLGLUCOSAMINYLTRANSFERASE-LIKE PROTEIN 1"/>
    <property type="match status" value="1"/>
</dbReference>
<dbReference type="CDD" id="cd00761">
    <property type="entry name" value="Glyco_tranf_GTA_type"/>
    <property type="match status" value="1"/>
</dbReference>
<evidence type="ECO:0000313" key="4">
    <source>
        <dbReference type="Proteomes" id="UP000199373"/>
    </source>
</evidence>
<keyword evidence="1" id="KW-0472">Membrane</keyword>
<dbReference type="AlphaFoldDB" id="A0A1I0MHT6"/>
<proteinExistence type="predicted"/>
<keyword evidence="4" id="KW-1185">Reference proteome</keyword>
<dbReference type="EMBL" id="FOIQ01000001">
    <property type="protein sequence ID" value="SEV87887.1"/>
    <property type="molecule type" value="Genomic_DNA"/>
</dbReference>
<evidence type="ECO:0000256" key="1">
    <source>
        <dbReference type="SAM" id="Phobius"/>
    </source>
</evidence>
<dbReference type="PANTHER" id="PTHR22916">
    <property type="entry name" value="GLYCOSYLTRANSFERASE"/>
    <property type="match status" value="1"/>
</dbReference>
<accession>A0A1I0MHT6</accession>
<protein>
    <submittedName>
        <fullName evidence="3">Glycosyltransferase involved in cell wall bisynthesis</fullName>
    </submittedName>
</protein>
<dbReference type="InterPro" id="IPR001173">
    <property type="entry name" value="Glyco_trans_2-like"/>
</dbReference>
<keyword evidence="1" id="KW-0812">Transmembrane</keyword>
<organism evidence="3 4">
    <name type="scientific">Prevotella aff. ruminicola Tc2-24</name>
    <dbReference type="NCBI Taxonomy" id="81582"/>
    <lineage>
        <taxon>Bacteria</taxon>
        <taxon>Pseudomonadati</taxon>
        <taxon>Bacteroidota</taxon>
        <taxon>Bacteroidia</taxon>
        <taxon>Bacteroidales</taxon>
        <taxon>Prevotellaceae</taxon>
        <taxon>Prevotella</taxon>
    </lineage>
</organism>
<reference evidence="3 4" key="1">
    <citation type="submission" date="2016-10" db="EMBL/GenBank/DDBJ databases">
        <authorList>
            <person name="de Groot N.N."/>
        </authorList>
    </citation>
    <scope>NUCLEOTIDE SEQUENCE [LARGE SCALE GENOMIC DNA]</scope>
    <source>
        <strain evidence="3 4">TC2-24</strain>
    </source>
</reference>
<evidence type="ECO:0000259" key="2">
    <source>
        <dbReference type="Pfam" id="PF00535"/>
    </source>
</evidence>
<dbReference type="InterPro" id="IPR029044">
    <property type="entry name" value="Nucleotide-diphossugar_trans"/>
</dbReference>
<dbReference type="SUPFAM" id="SSF53448">
    <property type="entry name" value="Nucleotide-diphospho-sugar transferases"/>
    <property type="match status" value="1"/>
</dbReference>
<dbReference type="Gene3D" id="3.90.550.10">
    <property type="entry name" value="Spore Coat Polysaccharide Biosynthesis Protein SpsA, Chain A"/>
    <property type="match status" value="1"/>
</dbReference>
<dbReference type="Pfam" id="PF00535">
    <property type="entry name" value="Glycos_transf_2"/>
    <property type="match status" value="1"/>
</dbReference>
<gene>
    <name evidence="3" type="ORF">SAMN04487850_0677</name>
</gene>
<keyword evidence="1" id="KW-1133">Transmembrane helix</keyword>
<name>A0A1I0MHT6_9BACT</name>
<evidence type="ECO:0000313" key="3">
    <source>
        <dbReference type="EMBL" id="SEV87887.1"/>
    </source>
</evidence>
<dbReference type="Proteomes" id="UP000199373">
    <property type="component" value="Unassembled WGS sequence"/>
</dbReference>
<feature type="domain" description="Glycosyltransferase 2-like" evidence="2">
    <location>
        <begin position="16"/>
        <end position="153"/>
    </location>
</feature>
<dbReference type="RefSeq" id="WP_091914668.1">
    <property type="nucleotide sequence ID" value="NZ_FOIQ01000001.1"/>
</dbReference>